<evidence type="ECO:0000313" key="3">
    <source>
        <dbReference type="Proteomes" id="UP000249789"/>
    </source>
</evidence>
<keyword evidence="1" id="KW-0175">Coiled coil</keyword>
<dbReference type="GeneID" id="63867190"/>
<keyword evidence="3" id="KW-1185">Reference proteome</keyword>
<dbReference type="VEuPathDB" id="FungiDB:BO72DRAFT_524276"/>
<dbReference type="EMBL" id="KZ824624">
    <property type="protein sequence ID" value="RAK81892.1"/>
    <property type="molecule type" value="Genomic_DNA"/>
</dbReference>
<dbReference type="RefSeq" id="XP_040805902.1">
    <property type="nucleotide sequence ID" value="XM_040949855.1"/>
</dbReference>
<name>A0A8G1RXN3_9EURO</name>
<sequence length="191" mass="21290">MQSSIVEVRCAAPDGVQLLLQAAISSELAVNILTPHGLSRLPPAFPIQQRSDQIAVQSPTGRPFAVRDSIRLHFWLHRTAASNERDFYIPVNEAAGIVDREYPTKVHIIIGSDCDLTLQAWDTRNPSMWPIALAPQTQAAKLTQEKIQEAIKNNAEEEKRENQKKSTVVLKIALTNKHIKTVFRPTAKLLA</sequence>
<dbReference type="OrthoDB" id="10317872at2759"/>
<dbReference type="AlphaFoldDB" id="A0A8G1RXN3"/>
<gene>
    <name evidence="2" type="ORF">BO72DRAFT_524276</name>
</gene>
<reference evidence="2 3" key="1">
    <citation type="submission" date="2018-02" db="EMBL/GenBank/DDBJ databases">
        <title>The genomes of Aspergillus section Nigri reveals drivers in fungal speciation.</title>
        <authorList>
            <consortium name="DOE Joint Genome Institute"/>
            <person name="Vesth T.C."/>
            <person name="Nybo J."/>
            <person name="Theobald S."/>
            <person name="Brandl J."/>
            <person name="Frisvad J.C."/>
            <person name="Nielsen K.F."/>
            <person name="Lyhne E.K."/>
            <person name="Kogle M.E."/>
            <person name="Kuo A."/>
            <person name="Riley R."/>
            <person name="Clum A."/>
            <person name="Nolan M."/>
            <person name="Lipzen A."/>
            <person name="Salamov A."/>
            <person name="Henrissat B."/>
            <person name="Wiebenga A."/>
            <person name="De vries R.P."/>
            <person name="Grigoriev I.V."/>
            <person name="Mortensen U.H."/>
            <person name="Andersen M.R."/>
            <person name="Baker S.E."/>
        </authorList>
    </citation>
    <scope>NUCLEOTIDE SEQUENCE [LARGE SCALE GENOMIC DNA]</scope>
    <source>
        <strain evidence="2 3">CBS 313.89</strain>
    </source>
</reference>
<evidence type="ECO:0000313" key="2">
    <source>
        <dbReference type="EMBL" id="RAK81892.1"/>
    </source>
</evidence>
<proteinExistence type="predicted"/>
<dbReference type="Proteomes" id="UP000249789">
    <property type="component" value="Unassembled WGS sequence"/>
</dbReference>
<evidence type="ECO:0000256" key="1">
    <source>
        <dbReference type="SAM" id="Coils"/>
    </source>
</evidence>
<organism evidence="2 3">
    <name type="scientific">Aspergillus fijiensis CBS 313.89</name>
    <dbReference type="NCBI Taxonomy" id="1448319"/>
    <lineage>
        <taxon>Eukaryota</taxon>
        <taxon>Fungi</taxon>
        <taxon>Dikarya</taxon>
        <taxon>Ascomycota</taxon>
        <taxon>Pezizomycotina</taxon>
        <taxon>Eurotiomycetes</taxon>
        <taxon>Eurotiomycetidae</taxon>
        <taxon>Eurotiales</taxon>
        <taxon>Aspergillaceae</taxon>
        <taxon>Aspergillus</taxon>
    </lineage>
</organism>
<protein>
    <submittedName>
        <fullName evidence="2">Uncharacterized protein</fullName>
    </submittedName>
</protein>
<feature type="coiled-coil region" evidence="1">
    <location>
        <begin position="140"/>
        <end position="167"/>
    </location>
</feature>
<accession>A0A8G1RXN3</accession>